<dbReference type="AlphaFoldDB" id="B5EU48"/>
<reference evidence="2" key="1">
    <citation type="submission" date="2008-08" db="EMBL/GenBank/DDBJ databases">
        <title>Complete sequence of Vibrio fischeri strain MJ11.</title>
        <authorList>
            <person name="Mandel M.J."/>
            <person name="Stabb E.V."/>
            <person name="Ruby E.G."/>
            <person name="Ferriera S."/>
            <person name="Johnson J."/>
            <person name="Kravitz S."/>
            <person name="Beeson K."/>
            <person name="Sutton G."/>
            <person name="Rogers Y.-H."/>
            <person name="Friedman R."/>
            <person name="Frazier M."/>
            <person name="Venter J.C."/>
        </authorList>
    </citation>
    <scope>NUCLEOTIDE SEQUENCE [LARGE SCALE GENOMIC DNA]</scope>
    <source>
        <strain evidence="2">MJ11</strain>
    </source>
</reference>
<evidence type="ECO:0000313" key="1">
    <source>
        <dbReference type="EMBL" id="ACH63999.1"/>
    </source>
</evidence>
<reference evidence="1 2" key="2">
    <citation type="journal article" date="2009" name="Nature">
        <title>A single regulatory gene is sufficient to alter bacterial host range.</title>
        <authorList>
            <person name="Mandel M.J."/>
            <person name="Wollenberg M.S."/>
            <person name="Stabb E.V."/>
            <person name="Visick K.L."/>
            <person name="Ruby E.G."/>
        </authorList>
    </citation>
    <scope>NUCLEOTIDE SEQUENCE [LARGE SCALE GENOMIC DNA]</scope>
    <source>
        <strain evidence="1 2">MJ11</strain>
    </source>
</reference>
<dbReference type="HOGENOM" id="CLU_498512_0_0_6"/>
<sequence length="528" mass="62569">MNIFNRNEYLEKEIDIRLYKKKGCNGLRVYSIYIYIDRLNECIDSFDQDGFAKKELEKLLKYHSKLHFDYDDFPTEMKEHIRKLYEFVKELKYKLNIPYVGLYQSNVNNAISDFISKAVNWNFKVNDIVAAYSPYAQVRDYGLILVDRYVNYIYVCGDGDVTQDLKGKSTYILYKKDNFNSYNVNELISLPNVHNVISFVNNDDFDIYHKLYIKDNHRRTYIKILDLLTKKYPTDDVFSIRLKEKTRKIIERISYFQDKFSYGRYERNKSKFKYEIKAITANNQSLIHDLKEFYEFRTLVGEAEYLTDNLGSLSELYSNYHKINSNLHDSLNVIKKNRFLYRGRSKGSIFSEENLSAILKTMLEIKFDNNFVSVNQEAINGAGFTDIEIEINRVTVSIIECKLLNKNKSNNIESSLSKGIDQIIYRYSNPIHKYFDMPPKLFLLLFCVDPEWGNIRKKTFESLDAYCRRNNYKLEIKENYNTTTLCVSLNKEDANFGIQILNLDIVICELEDKIDLDRTNLKPYDKNW</sequence>
<accession>B5EU48</accession>
<gene>
    <name evidence="1" type="ordered locus">VFMJ11_A0667</name>
</gene>
<proteinExistence type="predicted"/>
<name>B5EU48_ALIFM</name>
<dbReference type="Proteomes" id="UP000001857">
    <property type="component" value="Chromosome II"/>
</dbReference>
<protein>
    <submittedName>
        <fullName evidence="1">Uncharacterized protein</fullName>
    </submittedName>
</protein>
<dbReference type="EMBL" id="CP001133">
    <property type="protein sequence ID" value="ACH63999.1"/>
    <property type="molecule type" value="Genomic_DNA"/>
</dbReference>
<dbReference type="KEGG" id="vfm:VFMJ11_A0667"/>
<organism evidence="1 2">
    <name type="scientific">Aliivibrio fischeri (strain MJ11)</name>
    <name type="common">Vibrio fischeri</name>
    <dbReference type="NCBI Taxonomy" id="388396"/>
    <lineage>
        <taxon>Bacteria</taxon>
        <taxon>Pseudomonadati</taxon>
        <taxon>Pseudomonadota</taxon>
        <taxon>Gammaproteobacteria</taxon>
        <taxon>Vibrionales</taxon>
        <taxon>Vibrionaceae</taxon>
        <taxon>Aliivibrio</taxon>
    </lineage>
</organism>
<evidence type="ECO:0000313" key="2">
    <source>
        <dbReference type="Proteomes" id="UP000001857"/>
    </source>
</evidence>
<dbReference type="RefSeq" id="WP_012535147.1">
    <property type="nucleotide sequence ID" value="NC_011186.1"/>
</dbReference>